<comment type="caution">
    <text evidence="1">The sequence shown here is derived from an EMBL/GenBank/DDBJ whole genome shotgun (WGS) entry which is preliminary data.</text>
</comment>
<evidence type="ECO:0000313" key="2">
    <source>
        <dbReference type="EMBL" id="CAF4239140.1"/>
    </source>
</evidence>
<dbReference type="AlphaFoldDB" id="A0A813XE50"/>
<accession>A0A813XE50</accession>
<proteinExistence type="predicted"/>
<gene>
    <name evidence="2" type="ORF">JBS370_LOCUS38229</name>
    <name evidence="1" type="ORF">ZHD862_LOCUS5506</name>
</gene>
<protein>
    <submittedName>
        <fullName evidence="1">Uncharacterized protein</fullName>
    </submittedName>
</protein>
<dbReference type="Proteomes" id="UP000663864">
    <property type="component" value="Unassembled WGS sequence"/>
</dbReference>
<dbReference type="EMBL" id="CAJOBD010020191">
    <property type="protein sequence ID" value="CAF4239140.1"/>
    <property type="molecule type" value="Genomic_DNA"/>
</dbReference>
<organism evidence="1 3">
    <name type="scientific">Rotaria sordida</name>
    <dbReference type="NCBI Taxonomy" id="392033"/>
    <lineage>
        <taxon>Eukaryota</taxon>
        <taxon>Metazoa</taxon>
        <taxon>Spiralia</taxon>
        <taxon>Gnathifera</taxon>
        <taxon>Rotifera</taxon>
        <taxon>Eurotatoria</taxon>
        <taxon>Bdelloidea</taxon>
        <taxon>Philodinida</taxon>
        <taxon>Philodinidae</taxon>
        <taxon>Rotaria</taxon>
    </lineage>
</organism>
<dbReference type="Proteomes" id="UP000663836">
    <property type="component" value="Unassembled WGS sequence"/>
</dbReference>
<sequence>MAEAAASSCDTTQAKSPAISFINSDKEKSLLIVDEYVFKLNKTTATTKFLQGEENHFHHMYVQFTAGLETRPKQAKTIAIQRRMDNLGKRYYDGAINP</sequence>
<reference evidence="1" key="1">
    <citation type="submission" date="2021-02" db="EMBL/GenBank/DDBJ databases">
        <authorList>
            <person name="Nowell W R."/>
        </authorList>
    </citation>
    <scope>NUCLEOTIDE SEQUENCE</scope>
</reference>
<dbReference type="EMBL" id="CAJNOT010000145">
    <property type="protein sequence ID" value="CAF0863514.1"/>
    <property type="molecule type" value="Genomic_DNA"/>
</dbReference>
<evidence type="ECO:0000313" key="1">
    <source>
        <dbReference type="EMBL" id="CAF0863514.1"/>
    </source>
</evidence>
<name>A0A813XE50_9BILA</name>
<evidence type="ECO:0000313" key="3">
    <source>
        <dbReference type="Proteomes" id="UP000663864"/>
    </source>
</evidence>